<dbReference type="InterPro" id="IPR000209">
    <property type="entry name" value="Peptidase_S8/S53_dom"/>
</dbReference>
<dbReference type="PROSITE" id="PS00138">
    <property type="entry name" value="SUBTILASE_SER"/>
    <property type="match status" value="1"/>
</dbReference>
<dbReference type="GO" id="GO:0005615">
    <property type="term" value="C:extracellular space"/>
    <property type="evidence" value="ECO:0007669"/>
    <property type="project" value="TreeGrafter"/>
</dbReference>
<comment type="caution">
    <text evidence="8">The sequence shown here is derived from an EMBL/GenBank/DDBJ whole genome shotgun (WGS) entry which is preliminary data.</text>
</comment>
<evidence type="ECO:0000256" key="3">
    <source>
        <dbReference type="ARBA" id="ARBA00022801"/>
    </source>
</evidence>
<keyword evidence="6" id="KW-1133">Transmembrane helix</keyword>
<reference evidence="8 9" key="1">
    <citation type="journal article" date="2020" name="ISME J.">
        <title>Uncovering the hidden diversity of litter-decomposition mechanisms in mushroom-forming fungi.</title>
        <authorList>
            <person name="Floudas D."/>
            <person name="Bentzer J."/>
            <person name="Ahren D."/>
            <person name="Johansson T."/>
            <person name="Persson P."/>
            <person name="Tunlid A."/>
        </authorList>
    </citation>
    <scope>NUCLEOTIDE SEQUENCE [LARGE SCALE GENOMIC DNA]</scope>
    <source>
        <strain evidence="8 9">CBS 146.42</strain>
    </source>
</reference>
<dbReference type="Pfam" id="PF00082">
    <property type="entry name" value="Peptidase_S8"/>
    <property type="match status" value="1"/>
</dbReference>
<dbReference type="GO" id="GO:0004252">
    <property type="term" value="F:serine-type endopeptidase activity"/>
    <property type="evidence" value="ECO:0007669"/>
    <property type="project" value="InterPro"/>
</dbReference>
<dbReference type="AlphaFoldDB" id="A0A8H5D952"/>
<dbReference type="EMBL" id="JAACJO010000007">
    <property type="protein sequence ID" value="KAF5355879.1"/>
    <property type="molecule type" value="Genomic_DNA"/>
</dbReference>
<protein>
    <recommendedName>
        <fullName evidence="7">Peptidase S8/S53 domain-containing protein</fullName>
    </recommendedName>
</protein>
<dbReference type="OrthoDB" id="19448at2759"/>
<sequence length="255" mass="25525">MIPTPVLALISTSSTLVFIPIILNSAVALPGVPPMATMLMPMETATVLIARRGTAAGSQFGVAKSANLVAVKVLDDGGSGAISDIRMETDMASSVSGLNYVLTLAKSTGRPSIVSMSLGGGASDSLDSAVASVAAGNSNTDASTTSPARAPSAITVGAITITDARASFSNYGSVVDVFAPGQSIISAWIGSTTATNNISGTSMAAPHVAGLVAYLAAKNGNPSPADMSSLLGSLALSDALSDIRRRVRDLYTSSM</sequence>
<dbReference type="Gene3D" id="3.40.50.200">
    <property type="entry name" value="Peptidase S8/S53 domain"/>
    <property type="match status" value="1"/>
</dbReference>
<dbReference type="InterPro" id="IPR034193">
    <property type="entry name" value="PCSK9_ProteinaseK-like"/>
</dbReference>
<evidence type="ECO:0000256" key="1">
    <source>
        <dbReference type="ARBA" id="ARBA00011073"/>
    </source>
</evidence>
<dbReference type="InterPro" id="IPR050131">
    <property type="entry name" value="Peptidase_S8_subtilisin-like"/>
</dbReference>
<dbReference type="PROSITE" id="PS51892">
    <property type="entry name" value="SUBTILASE"/>
    <property type="match status" value="1"/>
</dbReference>
<dbReference type="InterPro" id="IPR036852">
    <property type="entry name" value="Peptidase_S8/S53_dom_sf"/>
</dbReference>
<evidence type="ECO:0000256" key="6">
    <source>
        <dbReference type="SAM" id="Phobius"/>
    </source>
</evidence>
<dbReference type="PANTHER" id="PTHR43806">
    <property type="entry name" value="PEPTIDASE S8"/>
    <property type="match status" value="1"/>
</dbReference>
<dbReference type="SUPFAM" id="SSF52743">
    <property type="entry name" value="Subtilisin-like"/>
    <property type="match status" value="1"/>
</dbReference>
<dbReference type="InterPro" id="IPR023828">
    <property type="entry name" value="Peptidase_S8_Ser-AS"/>
</dbReference>
<feature type="domain" description="Peptidase S8/S53" evidence="7">
    <location>
        <begin position="54"/>
        <end position="233"/>
    </location>
</feature>
<feature type="transmembrane region" description="Helical" evidence="6">
    <location>
        <begin position="6"/>
        <end position="32"/>
    </location>
</feature>
<keyword evidence="4" id="KW-0720">Serine protease</keyword>
<evidence type="ECO:0000256" key="2">
    <source>
        <dbReference type="ARBA" id="ARBA00022670"/>
    </source>
</evidence>
<name>A0A8H5D952_9AGAR</name>
<proteinExistence type="inferred from homology"/>
<dbReference type="Proteomes" id="UP000559027">
    <property type="component" value="Unassembled WGS sequence"/>
</dbReference>
<organism evidence="8 9">
    <name type="scientific">Leucocoprinus leucothites</name>
    <dbReference type="NCBI Taxonomy" id="201217"/>
    <lineage>
        <taxon>Eukaryota</taxon>
        <taxon>Fungi</taxon>
        <taxon>Dikarya</taxon>
        <taxon>Basidiomycota</taxon>
        <taxon>Agaricomycotina</taxon>
        <taxon>Agaricomycetes</taxon>
        <taxon>Agaricomycetidae</taxon>
        <taxon>Agaricales</taxon>
        <taxon>Agaricineae</taxon>
        <taxon>Agaricaceae</taxon>
        <taxon>Leucocoprinus</taxon>
    </lineage>
</organism>
<accession>A0A8H5D952</accession>
<gene>
    <name evidence="8" type="ORF">D9756_003749</name>
</gene>
<keyword evidence="2" id="KW-0645">Protease</keyword>
<evidence type="ECO:0000256" key="4">
    <source>
        <dbReference type="ARBA" id="ARBA00022825"/>
    </source>
</evidence>
<keyword evidence="6" id="KW-0812">Transmembrane</keyword>
<dbReference type="GO" id="GO:0006508">
    <property type="term" value="P:proteolysis"/>
    <property type="evidence" value="ECO:0007669"/>
    <property type="project" value="UniProtKB-KW"/>
</dbReference>
<evidence type="ECO:0000259" key="7">
    <source>
        <dbReference type="Pfam" id="PF00082"/>
    </source>
</evidence>
<evidence type="ECO:0000256" key="5">
    <source>
        <dbReference type="PROSITE-ProRule" id="PRU01240"/>
    </source>
</evidence>
<comment type="similarity">
    <text evidence="1 5">Belongs to the peptidase S8 family.</text>
</comment>
<evidence type="ECO:0000313" key="9">
    <source>
        <dbReference type="Proteomes" id="UP000559027"/>
    </source>
</evidence>
<dbReference type="PANTHER" id="PTHR43806:SF11">
    <property type="entry name" value="CEREVISIN-RELATED"/>
    <property type="match status" value="1"/>
</dbReference>
<evidence type="ECO:0000313" key="8">
    <source>
        <dbReference type="EMBL" id="KAF5355879.1"/>
    </source>
</evidence>
<comment type="caution">
    <text evidence="5">Lacks conserved residue(s) required for the propagation of feature annotation.</text>
</comment>
<dbReference type="CDD" id="cd04077">
    <property type="entry name" value="Peptidases_S8_PCSK9_ProteinaseK_like"/>
    <property type="match status" value="1"/>
</dbReference>
<keyword evidence="6" id="KW-0472">Membrane</keyword>
<keyword evidence="9" id="KW-1185">Reference proteome</keyword>
<keyword evidence="3" id="KW-0378">Hydrolase</keyword>